<comment type="caution">
    <text evidence="8">The sequence shown here is derived from an EMBL/GenBank/DDBJ whole genome shotgun (WGS) entry which is preliminary data.</text>
</comment>
<keyword evidence="5 7" id="KW-0067">ATP-binding</keyword>
<dbReference type="RefSeq" id="WP_243108517.1">
    <property type="nucleotide sequence ID" value="NZ_SNXO01000001.1"/>
</dbReference>
<evidence type="ECO:0000256" key="6">
    <source>
        <dbReference type="ARBA" id="ARBA00023141"/>
    </source>
</evidence>
<evidence type="ECO:0000256" key="5">
    <source>
        <dbReference type="ARBA" id="ARBA00022840"/>
    </source>
</evidence>
<accession>A0A4R6QG92</accession>
<feature type="binding site" evidence="7">
    <location>
        <position position="117"/>
    </location>
    <ligand>
        <name>ATP</name>
        <dbReference type="ChEBI" id="CHEBI:30616"/>
    </ligand>
</feature>
<feature type="binding site" evidence="7">
    <location>
        <position position="34"/>
    </location>
    <ligand>
        <name>substrate</name>
    </ligand>
</feature>
<comment type="catalytic activity">
    <reaction evidence="7">
        <text>shikimate + ATP = 3-phosphoshikimate + ADP + H(+)</text>
        <dbReference type="Rhea" id="RHEA:13121"/>
        <dbReference type="ChEBI" id="CHEBI:15378"/>
        <dbReference type="ChEBI" id="CHEBI:30616"/>
        <dbReference type="ChEBI" id="CHEBI:36208"/>
        <dbReference type="ChEBI" id="CHEBI:145989"/>
        <dbReference type="ChEBI" id="CHEBI:456216"/>
        <dbReference type="EC" id="2.7.1.71"/>
    </reaction>
</comment>
<keyword evidence="1 7" id="KW-0028">Amino-acid biosynthesis</keyword>
<dbReference type="GO" id="GO:0005829">
    <property type="term" value="C:cytosol"/>
    <property type="evidence" value="ECO:0007669"/>
    <property type="project" value="TreeGrafter"/>
</dbReference>
<dbReference type="AlphaFoldDB" id="A0A4R6QG92"/>
<evidence type="ECO:0000256" key="4">
    <source>
        <dbReference type="ARBA" id="ARBA00022777"/>
    </source>
</evidence>
<dbReference type="PRINTS" id="PR01100">
    <property type="entry name" value="SHIKIMTKNASE"/>
</dbReference>
<dbReference type="SUPFAM" id="SSF52540">
    <property type="entry name" value="P-loop containing nucleoside triphosphate hydrolases"/>
    <property type="match status" value="1"/>
</dbReference>
<feature type="binding site" evidence="7">
    <location>
        <position position="16"/>
    </location>
    <ligand>
        <name>Mg(2+)</name>
        <dbReference type="ChEBI" id="CHEBI:18420"/>
    </ligand>
</feature>
<feature type="binding site" evidence="7">
    <location>
        <begin position="12"/>
        <end position="17"/>
    </location>
    <ligand>
        <name>ATP</name>
        <dbReference type="ChEBI" id="CHEBI:30616"/>
    </ligand>
</feature>
<comment type="similarity">
    <text evidence="7">Belongs to the shikimate kinase family.</text>
</comment>
<dbReference type="Pfam" id="PF01202">
    <property type="entry name" value="SKI"/>
    <property type="match status" value="1"/>
</dbReference>
<dbReference type="CDD" id="cd00464">
    <property type="entry name" value="SK"/>
    <property type="match status" value="1"/>
</dbReference>
<feature type="binding site" evidence="7">
    <location>
        <position position="79"/>
    </location>
    <ligand>
        <name>substrate</name>
    </ligand>
</feature>
<gene>
    <name evidence="7" type="primary">aroK</name>
    <name evidence="8" type="ORF">EV211_10163</name>
</gene>
<dbReference type="GO" id="GO:0009423">
    <property type="term" value="P:chorismate biosynthetic process"/>
    <property type="evidence" value="ECO:0007669"/>
    <property type="project" value="UniProtKB-UniRule"/>
</dbReference>
<dbReference type="EC" id="2.7.1.71" evidence="7"/>
<dbReference type="InterPro" id="IPR027417">
    <property type="entry name" value="P-loop_NTPase"/>
</dbReference>
<keyword evidence="7" id="KW-0460">Magnesium</keyword>
<dbReference type="PANTHER" id="PTHR21087:SF16">
    <property type="entry name" value="SHIKIMATE KINASE 1, CHLOROPLASTIC"/>
    <property type="match status" value="1"/>
</dbReference>
<name>A0A4R6QG92_9FIRM</name>
<dbReference type="GO" id="GO:0004765">
    <property type="term" value="F:shikimate kinase activity"/>
    <property type="evidence" value="ECO:0007669"/>
    <property type="project" value="UniProtKB-UniRule"/>
</dbReference>
<keyword evidence="2 7" id="KW-0808">Transferase</keyword>
<keyword evidence="7" id="KW-0479">Metal-binding</keyword>
<sequence>MKSNIILIGMPACGKSTVGVVLAKTVNKGFLDTDLLIQQREGRRLQEIIDAEGNDYFRRVERSVLMDFKGSGQVVATGGSAVYFDDAMEHFRRDGVVVYLKVSPENILDRMSNIRTRGISMDKGQTIEELYLERAPLYEKYADITVDADGCTVEQVIEKIVYSSSFLI</sequence>
<feature type="binding site" evidence="7">
    <location>
        <position position="134"/>
    </location>
    <ligand>
        <name>substrate</name>
    </ligand>
</feature>
<keyword evidence="7" id="KW-0963">Cytoplasm</keyword>
<dbReference type="GO" id="GO:0000287">
    <property type="term" value="F:magnesium ion binding"/>
    <property type="evidence" value="ECO:0007669"/>
    <property type="project" value="UniProtKB-UniRule"/>
</dbReference>
<evidence type="ECO:0000256" key="7">
    <source>
        <dbReference type="HAMAP-Rule" id="MF_00109"/>
    </source>
</evidence>
<protein>
    <recommendedName>
        <fullName evidence="7">Shikimate kinase</fullName>
        <shortName evidence="7">SK</shortName>
        <ecNumber evidence="7">2.7.1.71</ecNumber>
    </recommendedName>
</protein>
<dbReference type="Proteomes" id="UP000295500">
    <property type="component" value="Unassembled WGS sequence"/>
</dbReference>
<dbReference type="InterPro" id="IPR000623">
    <property type="entry name" value="Shikimate_kinase/TSH1"/>
</dbReference>
<keyword evidence="4 7" id="KW-0418">Kinase</keyword>
<dbReference type="HAMAP" id="MF_00109">
    <property type="entry name" value="Shikimate_kinase"/>
    <property type="match status" value="1"/>
</dbReference>
<comment type="pathway">
    <text evidence="7">Metabolic intermediate biosynthesis; chorismate biosynthesis; chorismate from D-erythrose 4-phosphate and phosphoenolpyruvate: step 5/7.</text>
</comment>
<keyword evidence="3 7" id="KW-0547">Nucleotide-binding</keyword>
<comment type="function">
    <text evidence="7">Catalyzes the specific phosphorylation of the 3-hydroxyl group of shikimic acid using ATP as a cosubstrate.</text>
</comment>
<dbReference type="EMBL" id="SNXO01000001">
    <property type="protein sequence ID" value="TDP60549.1"/>
    <property type="molecule type" value="Genomic_DNA"/>
</dbReference>
<evidence type="ECO:0000256" key="1">
    <source>
        <dbReference type="ARBA" id="ARBA00022605"/>
    </source>
</evidence>
<dbReference type="UniPathway" id="UPA00053">
    <property type="reaction ID" value="UER00088"/>
</dbReference>
<dbReference type="GO" id="GO:0009073">
    <property type="term" value="P:aromatic amino acid family biosynthetic process"/>
    <property type="evidence" value="ECO:0007669"/>
    <property type="project" value="UniProtKB-KW"/>
</dbReference>
<comment type="subunit">
    <text evidence="7">Monomer.</text>
</comment>
<comment type="caution">
    <text evidence="7">Lacks conserved residue(s) required for the propagation of feature annotation.</text>
</comment>
<evidence type="ECO:0000313" key="9">
    <source>
        <dbReference type="Proteomes" id="UP000295500"/>
    </source>
</evidence>
<evidence type="ECO:0000313" key="8">
    <source>
        <dbReference type="EMBL" id="TDP60549.1"/>
    </source>
</evidence>
<keyword evidence="9" id="KW-1185">Reference proteome</keyword>
<comment type="cofactor">
    <cofactor evidence="7">
        <name>Mg(2+)</name>
        <dbReference type="ChEBI" id="CHEBI:18420"/>
    </cofactor>
    <text evidence="7">Binds 1 Mg(2+) ion per subunit.</text>
</comment>
<keyword evidence="6 7" id="KW-0057">Aromatic amino acid biosynthesis</keyword>
<evidence type="ECO:0000256" key="3">
    <source>
        <dbReference type="ARBA" id="ARBA00022741"/>
    </source>
</evidence>
<dbReference type="PANTHER" id="PTHR21087">
    <property type="entry name" value="SHIKIMATE KINASE"/>
    <property type="match status" value="1"/>
</dbReference>
<dbReference type="InterPro" id="IPR031322">
    <property type="entry name" value="Shikimate/glucono_kinase"/>
</dbReference>
<dbReference type="GO" id="GO:0005524">
    <property type="term" value="F:ATP binding"/>
    <property type="evidence" value="ECO:0007669"/>
    <property type="project" value="UniProtKB-UniRule"/>
</dbReference>
<dbReference type="Gene3D" id="3.40.50.300">
    <property type="entry name" value="P-loop containing nucleotide triphosphate hydrolases"/>
    <property type="match status" value="1"/>
</dbReference>
<evidence type="ECO:0000256" key="2">
    <source>
        <dbReference type="ARBA" id="ARBA00022679"/>
    </source>
</evidence>
<comment type="subcellular location">
    <subcellularLocation>
        <location evidence="7">Cytoplasm</location>
    </subcellularLocation>
</comment>
<reference evidence="8 9" key="1">
    <citation type="submission" date="2019-03" db="EMBL/GenBank/DDBJ databases">
        <title>Genomic Encyclopedia of Type Strains, Phase IV (KMG-IV): sequencing the most valuable type-strain genomes for metagenomic binning, comparative biology and taxonomic classification.</title>
        <authorList>
            <person name="Goeker M."/>
        </authorList>
    </citation>
    <scope>NUCLEOTIDE SEQUENCE [LARGE SCALE GENOMIC DNA]</scope>
    <source>
        <strain evidence="8 9">DSM 28287</strain>
    </source>
</reference>
<proteinExistence type="inferred from homology"/>
<organism evidence="8 9">
    <name type="scientific">Aminicella lysinilytica</name>
    <dbReference type="NCBI Taxonomy" id="433323"/>
    <lineage>
        <taxon>Bacteria</taxon>
        <taxon>Bacillati</taxon>
        <taxon>Bacillota</taxon>
        <taxon>Clostridia</taxon>
        <taxon>Peptostreptococcales</taxon>
        <taxon>Anaerovoracaceae</taxon>
        <taxon>Aminicella</taxon>
    </lineage>
</organism>
<feature type="binding site" evidence="7">
    <location>
        <position position="58"/>
    </location>
    <ligand>
        <name>substrate</name>
    </ligand>
</feature>
<dbReference type="GO" id="GO:0008652">
    <property type="term" value="P:amino acid biosynthetic process"/>
    <property type="evidence" value="ECO:0007669"/>
    <property type="project" value="UniProtKB-KW"/>
</dbReference>